<evidence type="ECO:0000259" key="7">
    <source>
        <dbReference type="PROSITE" id="PS00745"/>
    </source>
</evidence>
<evidence type="ECO:0000256" key="6">
    <source>
        <dbReference type="SAM" id="Coils"/>
    </source>
</evidence>
<dbReference type="AlphaFoldDB" id="D3PDB3"/>
<dbReference type="EMBL" id="AP011529">
    <property type="protein sequence ID" value="BAI80586.1"/>
    <property type="molecule type" value="Genomic_DNA"/>
</dbReference>
<dbReference type="HOGENOM" id="CLU_036856_6_0_0"/>
<feature type="modified residue" description="N5-methylglutamine" evidence="4">
    <location>
        <position position="252"/>
    </location>
</feature>
<keyword evidence="9" id="KW-1185">Reference proteome</keyword>
<comment type="function">
    <text evidence="4">Peptide chain release factor 2 directs the termination of translation in response to the peptide chain termination codons UGA and UAA.</text>
</comment>
<dbReference type="eggNOG" id="COG1186">
    <property type="taxonomic scope" value="Bacteria"/>
</dbReference>
<comment type="PTM">
    <text evidence="4">Methylated by PrmC. Methylation increases the termination efficiency of RF2.</text>
</comment>
<dbReference type="NCBIfam" id="TIGR00020">
    <property type="entry name" value="prfB"/>
    <property type="match status" value="1"/>
</dbReference>
<dbReference type="Gene3D" id="1.20.58.410">
    <property type="entry name" value="Release factor"/>
    <property type="match status" value="1"/>
</dbReference>
<organism evidence="8 9">
    <name type="scientific">Deferribacter desulfuricans (strain DSM 14783 / JCM 11476 / NBRC 101012 / SSM1)</name>
    <dbReference type="NCBI Taxonomy" id="639282"/>
    <lineage>
        <taxon>Bacteria</taxon>
        <taxon>Pseudomonadati</taxon>
        <taxon>Deferribacterota</taxon>
        <taxon>Deferribacteres</taxon>
        <taxon>Deferribacterales</taxon>
        <taxon>Deferribacteraceae</taxon>
        <taxon>Deferribacter</taxon>
    </lineage>
</organism>
<protein>
    <recommendedName>
        <fullName evidence="4 5">Peptide chain release factor 2</fullName>
        <shortName evidence="4">RF-2</shortName>
    </recommendedName>
</protein>
<gene>
    <name evidence="4 8" type="primary">prfB</name>
    <name evidence="8" type="ordered locus">DEFDS_1117</name>
</gene>
<dbReference type="InterPro" id="IPR000352">
    <property type="entry name" value="Pep_chain_release_fac_I"/>
</dbReference>
<keyword evidence="6" id="KW-0175">Coiled coil</keyword>
<proteinExistence type="inferred from homology"/>
<evidence type="ECO:0000256" key="5">
    <source>
        <dbReference type="NCBIfam" id="TIGR00020"/>
    </source>
</evidence>
<dbReference type="InterPro" id="IPR045853">
    <property type="entry name" value="Pep_chain_release_fac_I_sf"/>
</dbReference>
<dbReference type="FunFam" id="3.30.160.20:FF:000010">
    <property type="entry name" value="Peptide chain release factor 2"/>
    <property type="match status" value="1"/>
</dbReference>
<dbReference type="GO" id="GO:0005737">
    <property type="term" value="C:cytoplasm"/>
    <property type="evidence" value="ECO:0007669"/>
    <property type="project" value="UniProtKB-SubCell"/>
</dbReference>
<keyword evidence="2 4" id="KW-0488">Methylation</keyword>
<dbReference type="PANTHER" id="PTHR43116">
    <property type="entry name" value="PEPTIDE CHAIN RELEASE FACTOR 2"/>
    <property type="match status" value="1"/>
</dbReference>
<evidence type="ECO:0000256" key="1">
    <source>
        <dbReference type="ARBA" id="ARBA00010835"/>
    </source>
</evidence>
<sequence length="375" mass="43339">MNMIIEELNESLEEIDKSIESFKQVVKEDEINKKIEAIDKMSMEDPDFWNKKESKQLLKEQASLKKFLSEWEELLTIREDIDVLIELFKEGSEEVKEDIISNLNELKKRVSDFELKLILNGEHDINNAIVTIHAGAGGTEACDWVSMLFRMYTRWVERKKYKYEILDMLPGDEAGIKSITFNVIGEYSYGYLKGESGVHRLVRISPFDSNNRRHTSFASVFVLPEIDDEIDIEINESDLKIETFRASGAGGQHVNTTDSAVRITHLPTGIVVSCQNERSQHKNKAHAMKILKARLYEYEMEKRNKEKEKLESSKTEIGWGNQIRSYVMHPYKMVKDLRTRYETGNVDAVMDGDIDDFIKTYLLMEAGITKNADED</sequence>
<evidence type="ECO:0000313" key="9">
    <source>
        <dbReference type="Proteomes" id="UP000001520"/>
    </source>
</evidence>
<evidence type="ECO:0000256" key="3">
    <source>
        <dbReference type="ARBA" id="ARBA00022917"/>
    </source>
</evidence>
<dbReference type="Proteomes" id="UP000001520">
    <property type="component" value="Chromosome"/>
</dbReference>
<keyword evidence="4" id="KW-0963">Cytoplasm</keyword>
<evidence type="ECO:0000313" key="8">
    <source>
        <dbReference type="EMBL" id="BAI80586.1"/>
    </source>
</evidence>
<dbReference type="KEGG" id="ddf:DEFDS_1117"/>
<comment type="similarity">
    <text evidence="1 4">Belongs to the prokaryotic/mitochondrial release factor family.</text>
</comment>
<dbReference type="SMART" id="SM00937">
    <property type="entry name" value="PCRF"/>
    <property type="match status" value="1"/>
</dbReference>
<evidence type="ECO:0000256" key="4">
    <source>
        <dbReference type="HAMAP-Rule" id="MF_00094"/>
    </source>
</evidence>
<dbReference type="PANTHER" id="PTHR43116:SF3">
    <property type="entry name" value="CLASS I PEPTIDE CHAIN RELEASE FACTOR"/>
    <property type="match status" value="1"/>
</dbReference>
<reference evidence="8 9" key="1">
    <citation type="journal article" date="2010" name="DNA Res.">
        <title>Bacterial lifestyle in a deep-sea hydrothermal vent chimney revealed by the genome sequence of the thermophilic bacterium Deferribacter desulfuricans SSM1.</title>
        <authorList>
            <person name="Takaki Y."/>
            <person name="Shimamura S."/>
            <person name="Nakagawa S."/>
            <person name="Fukuhara Y."/>
            <person name="Horikawa H."/>
            <person name="Ankai A."/>
            <person name="Harada T."/>
            <person name="Hosoyama A."/>
            <person name="Oguchi A."/>
            <person name="Fukui S."/>
            <person name="Fujita N."/>
            <person name="Takami H."/>
            <person name="Takai K."/>
        </authorList>
    </citation>
    <scope>NUCLEOTIDE SEQUENCE [LARGE SCALE GENOMIC DNA]</scope>
    <source>
        <strain evidence="9">DSM 14783 / JCM 11476 / NBRC 101012 / SSM1</strain>
    </source>
</reference>
<dbReference type="SUPFAM" id="SSF75620">
    <property type="entry name" value="Release factor"/>
    <property type="match status" value="1"/>
</dbReference>
<name>D3PDB3_DEFDS</name>
<dbReference type="GO" id="GO:0016149">
    <property type="term" value="F:translation release factor activity, codon specific"/>
    <property type="evidence" value="ECO:0007669"/>
    <property type="project" value="UniProtKB-UniRule"/>
</dbReference>
<keyword evidence="3 4" id="KW-0648">Protein biosynthesis</keyword>
<feature type="coiled-coil region" evidence="6">
    <location>
        <begin position="89"/>
        <end position="116"/>
    </location>
</feature>
<dbReference type="STRING" id="639282.DEFDS_1117"/>
<feature type="domain" description="Prokaryotic-type class I peptide chain release factors" evidence="7">
    <location>
        <begin position="245"/>
        <end position="261"/>
    </location>
</feature>
<accession>D3PDB3</accession>
<evidence type="ECO:0000256" key="2">
    <source>
        <dbReference type="ARBA" id="ARBA00022481"/>
    </source>
</evidence>
<dbReference type="Pfam" id="PF03462">
    <property type="entry name" value="PCRF"/>
    <property type="match status" value="1"/>
</dbReference>
<comment type="subcellular location">
    <subcellularLocation>
        <location evidence="4">Cytoplasm</location>
    </subcellularLocation>
</comment>
<dbReference type="InterPro" id="IPR004374">
    <property type="entry name" value="PrfB"/>
</dbReference>
<dbReference type="Gene3D" id="3.30.70.1660">
    <property type="match status" value="1"/>
</dbReference>
<dbReference type="Gene3D" id="3.30.160.20">
    <property type="match status" value="1"/>
</dbReference>
<dbReference type="PROSITE" id="PS00745">
    <property type="entry name" value="RF_PROK_I"/>
    <property type="match status" value="1"/>
</dbReference>
<dbReference type="HAMAP" id="MF_00094">
    <property type="entry name" value="Rel_fac_2"/>
    <property type="match status" value="1"/>
</dbReference>
<dbReference type="InterPro" id="IPR005139">
    <property type="entry name" value="PCRF"/>
</dbReference>
<dbReference type="Pfam" id="PF00472">
    <property type="entry name" value="RF-1"/>
    <property type="match status" value="1"/>
</dbReference>